<dbReference type="Gene3D" id="3.40.50.11280">
    <property type="entry name" value="Glutamate-cysteine ligase, N-terminal domain"/>
    <property type="match status" value="1"/>
</dbReference>
<organism evidence="1 2">
    <name type="scientific">Paludibacterium purpuratum</name>
    <dbReference type="NCBI Taxonomy" id="1144873"/>
    <lineage>
        <taxon>Bacteria</taxon>
        <taxon>Pseudomonadati</taxon>
        <taxon>Pseudomonadota</taxon>
        <taxon>Betaproteobacteria</taxon>
        <taxon>Neisseriales</taxon>
        <taxon>Chromobacteriaceae</taxon>
        <taxon>Paludibacterium</taxon>
    </lineage>
</organism>
<sequence length="427" mass="47385">MPVPHLSNVQNGPLLELERRILEAQPQIEHWFRSQWCAHATPFYGSVDLRNSGFKLAPVDMNMFPGGFNNLNTDMTPLAVQAAMSAVDKVCPEAKSVLLIPENHTRNTYYLQNVAALVRIFELAGLKVRLGTLNPEITEATELTAANGAPVRLEPVERRGNRLVLADGFNPCMVLLNNDLSGGIPPLLQNIEQNLMPPLHAGWAVRRKSHHFQAYDEVAQDFAQLISIDPWLINPLFASAGGLDFQSRQGEQMLADTVSDLLTRIRVKYREQGIEHDPFVIVKADAGTYGMGVMSVKSPEEVIGLNRKARNKMSVVKEGLAVSEVIVQEGVYTFETVEEAVAEPVVYMMDRYVIGGFYRVHTGRGVDENLNAPGMHFVPLSFETACLPDRQGNPDCPQNRFYSYGVIARLALLAGARELEATDPDYE</sequence>
<accession>A0A4R7B9T0</accession>
<evidence type="ECO:0000313" key="2">
    <source>
        <dbReference type="Proteomes" id="UP000295611"/>
    </source>
</evidence>
<name>A0A4R7B9T0_9NEIS</name>
<reference evidence="1 2" key="1">
    <citation type="submission" date="2019-03" db="EMBL/GenBank/DDBJ databases">
        <title>Genomic Encyclopedia of Type Strains, Phase III (KMG-III): the genomes of soil and plant-associated and newly described type strains.</title>
        <authorList>
            <person name="Whitman W."/>
        </authorList>
    </citation>
    <scope>NUCLEOTIDE SEQUENCE [LARGE SCALE GENOMIC DNA]</scope>
    <source>
        <strain evidence="1 2">CECT 8976</strain>
    </source>
</reference>
<dbReference type="RefSeq" id="WP_133679897.1">
    <property type="nucleotide sequence ID" value="NZ_SNZP01000005.1"/>
</dbReference>
<keyword evidence="1" id="KW-0436">Ligase</keyword>
<dbReference type="Proteomes" id="UP000295611">
    <property type="component" value="Unassembled WGS sequence"/>
</dbReference>
<dbReference type="Pfam" id="PF08886">
    <property type="entry name" value="GshA"/>
    <property type="match status" value="1"/>
</dbReference>
<protein>
    <submittedName>
        <fullName evidence="1">Glutamate--cysteine ligase</fullName>
    </submittedName>
</protein>
<comment type="caution">
    <text evidence="1">The sequence shown here is derived from an EMBL/GenBank/DDBJ whole genome shotgun (WGS) entry which is preliminary data.</text>
</comment>
<dbReference type="OrthoDB" id="5644489at2"/>
<gene>
    <name evidence="1" type="ORF">DFP86_105236</name>
</gene>
<dbReference type="NCBIfam" id="TIGR02049">
    <property type="entry name" value="gshA_ferroox"/>
    <property type="match status" value="1"/>
</dbReference>
<dbReference type="InterPro" id="IPR042520">
    <property type="entry name" value="GshA_N"/>
</dbReference>
<evidence type="ECO:0000313" key="1">
    <source>
        <dbReference type="EMBL" id="TDR80367.1"/>
    </source>
</evidence>
<dbReference type="EMBL" id="SNZP01000005">
    <property type="protein sequence ID" value="TDR80367.1"/>
    <property type="molecule type" value="Genomic_DNA"/>
</dbReference>
<dbReference type="GO" id="GO:0016874">
    <property type="term" value="F:ligase activity"/>
    <property type="evidence" value="ECO:0007669"/>
    <property type="project" value="UniProtKB-KW"/>
</dbReference>
<dbReference type="SUPFAM" id="SSF56059">
    <property type="entry name" value="Glutathione synthetase ATP-binding domain-like"/>
    <property type="match status" value="1"/>
</dbReference>
<dbReference type="AlphaFoldDB" id="A0A4R7B9T0"/>
<keyword evidence="2" id="KW-1185">Reference proteome</keyword>
<dbReference type="InterPro" id="IPR011718">
    <property type="entry name" value="GshA"/>
</dbReference>
<proteinExistence type="predicted"/>